<reference evidence="1 2" key="1">
    <citation type="submission" date="2020-05" db="EMBL/GenBank/DDBJ databases">
        <title>Identification and distribution of gene clusters putatively required for synthesis of sphingolipid metabolism inhibitors in phylogenetically diverse species of the filamentous fungus Fusarium.</title>
        <authorList>
            <person name="Kim H.-S."/>
            <person name="Busman M."/>
            <person name="Brown D.W."/>
            <person name="Divon H."/>
            <person name="Uhlig S."/>
            <person name="Proctor R.H."/>
        </authorList>
    </citation>
    <scope>NUCLEOTIDE SEQUENCE [LARGE SCALE GENOMIC DNA]</scope>
    <source>
        <strain evidence="1 2">NRRL 20693</strain>
    </source>
</reference>
<name>A0A8H5SVM0_FUSHE</name>
<comment type="caution">
    <text evidence="1">The sequence shown here is derived from an EMBL/GenBank/DDBJ whole genome shotgun (WGS) entry which is preliminary data.</text>
</comment>
<evidence type="ECO:0000313" key="2">
    <source>
        <dbReference type="Proteomes" id="UP000567885"/>
    </source>
</evidence>
<dbReference type="EMBL" id="JAAGWQ010000263">
    <property type="protein sequence ID" value="KAF5657908.1"/>
    <property type="molecule type" value="Genomic_DNA"/>
</dbReference>
<gene>
    <name evidence="1" type="ORF">FHETE_10171</name>
</gene>
<evidence type="ECO:0000313" key="1">
    <source>
        <dbReference type="EMBL" id="KAF5657908.1"/>
    </source>
</evidence>
<keyword evidence="2" id="KW-1185">Reference proteome</keyword>
<protein>
    <submittedName>
        <fullName evidence="1">Uncharacterized protein</fullName>
    </submittedName>
</protein>
<proteinExistence type="predicted"/>
<organism evidence="1 2">
    <name type="scientific">Fusarium heterosporum</name>
    <dbReference type="NCBI Taxonomy" id="42747"/>
    <lineage>
        <taxon>Eukaryota</taxon>
        <taxon>Fungi</taxon>
        <taxon>Dikarya</taxon>
        <taxon>Ascomycota</taxon>
        <taxon>Pezizomycotina</taxon>
        <taxon>Sordariomycetes</taxon>
        <taxon>Hypocreomycetidae</taxon>
        <taxon>Hypocreales</taxon>
        <taxon>Nectriaceae</taxon>
        <taxon>Fusarium</taxon>
        <taxon>Fusarium heterosporum species complex</taxon>
    </lineage>
</organism>
<accession>A0A8H5SVM0</accession>
<sequence length="151" mass="16773">MPADGLREVEYVPLRSYQELWFAASTFAVFQIVRAKDQNARTRLFRFASNIDVSTTLAETLEMSDCFVSRTPVTTLTALHTPRALMQMTLYGFVNVIVDVNYRSVNGSATLEITGNSHLSVVCTTAKHLTATRLVKEAFTVVPIHASSWVA</sequence>
<dbReference type="AlphaFoldDB" id="A0A8H5SVM0"/>
<dbReference type="Proteomes" id="UP000567885">
    <property type="component" value="Unassembled WGS sequence"/>
</dbReference>